<protein>
    <submittedName>
        <fullName evidence="1">Ferredoxin</fullName>
    </submittedName>
</protein>
<proteinExistence type="predicted"/>
<dbReference type="Pfam" id="PF13370">
    <property type="entry name" value="Fer4_13"/>
    <property type="match status" value="1"/>
</dbReference>
<dbReference type="EMBL" id="RJLN01000007">
    <property type="protein sequence ID" value="RNM00885.1"/>
    <property type="molecule type" value="Genomic_DNA"/>
</dbReference>
<dbReference type="RefSeq" id="WP_123239568.1">
    <property type="nucleotide sequence ID" value="NZ_JAAHBY010000007.1"/>
</dbReference>
<organism evidence="1 2">
    <name type="scientific">Micromonospora solifontis</name>
    <dbReference type="NCBI Taxonomy" id="2487138"/>
    <lineage>
        <taxon>Bacteria</taxon>
        <taxon>Bacillati</taxon>
        <taxon>Actinomycetota</taxon>
        <taxon>Actinomycetes</taxon>
        <taxon>Micromonosporales</taxon>
        <taxon>Micromonosporaceae</taxon>
        <taxon>Micromonospora</taxon>
    </lineage>
</organism>
<evidence type="ECO:0000313" key="1">
    <source>
        <dbReference type="EMBL" id="RNM00885.1"/>
    </source>
</evidence>
<dbReference type="Proteomes" id="UP000280698">
    <property type="component" value="Unassembled WGS sequence"/>
</dbReference>
<dbReference type="Gene3D" id="3.30.70.20">
    <property type="match status" value="1"/>
</dbReference>
<reference evidence="1 2" key="1">
    <citation type="submission" date="2018-11" db="EMBL/GenBank/DDBJ databases">
        <title>Micromonospora sp. PPF5-17, a new actinomycetes isolated from a hot spring soil.</title>
        <authorList>
            <person name="Thawai C."/>
        </authorList>
    </citation>
    <scope>NUCLEOTIDE SEQUENCE [LARGE SCALE GENOMIC DNA]</scope>
    <source>
        <strain evidence="1 2">PPF5-17</strain>
    </source>
</reference>
<sequence>MGSGICAGVAPDHFVLVDGLSRPLTERIPAAEAVLDAADSCPMEAVIVSDVDTRRRVAPEE</sequence>
<evidence type="ECO:0000313" key="2">
    <source>
        <dbReference type="Proteomes" id="UP000280698"/>
    </source>
</evidence>
<accession>A0ABX9WKI6</accession>
<comment type="caution">
    <text evidence="1">The sequence shown here is derived from an EMBL/GenBank/DDBJ whole genome shotgun (WGS) entry which is preliminary data.</text>
</comment>
<gene>
    <name evidence="1" type="ORF">EFE23_04360</name>
</gene>
<keyword evidence="2" id="KW-1185">Reference proteome</keyword>
<name>A0ABX9WKI6_9ACTN</name>